<dbReference type="EMBL" id="LN824141">
    <property type="protein sequence ID" value="CEP78798.1"/>
    <property type="molecule type" value="Genomic_DNA"/>
</dbReference>
<gene>
    <name evidence="2" type="ORF">DTL3_1507</name>
</gene>
<organism evidence="2 3">
    <name type="scientific">Defluviitoga tunisiensis</name>
    <dbReference type="NCBI Taxonomy" id="1006576"/>
    <lineage>
        <taxon>Bacteria</taxon>
        <taxon>Thermotogati</taxon>
        <taxon>Thermotogota</taxon>
        <taxon>Thermotogae</taxon>
        <taxon>Petrotogales</taxon>
        <taxon>Petrotogaceae</taxon>
        <taxon>Defluviitoga</taxon>
    </lineage>
</organism>
<dbReference type="KEGG" id="dtn:DTL3_1507"/>
<dbReference type="InterPro" id="IPR016195">
    <property type="entry name" value="Pol/histidinol_Pase-like"/>
</dbReference>
<dbReference type="RefSeq" id="WP_045088177.1">
    <property type="nucleotide sequence ID" value="NZ_LN824141.1"/>
</dbReference>
<dbReference type="InterPro" id="IPR052018">
    <property type="entry name" value="PHP_domain"/>
</dbReference>
<dbReference type="PANTHER" id="PTHR42924:SF3">
    <property type="entry name" value="POLYMERASE_HISTIDINOL PHOSPHATASE N-TERMINAL DOMAIN-CONTAINING PROTEIN"/>
    <property type="match status" value="1"/>
</dbReference>
<dbReference type="SUPFAM" id="SSF89550">
    <property type="entry name" value="PHP domain-like"/>
    <property type="match status" value="1"/>
</dbReference>
<reference evidence="3" key="1">
    <citation type="submission" date="2014-11" db="EMBL/GenBank/DDBJ databases">
        <authorList>
            <person name="Wibberg D."/>
        </authorList>
    </citation>
    <scope>NUCLEOTIDE SEQUENCE [LARGE SCALE GENOMIC DNA]</scope>
    <source>
        <strain evidence="3">L3</strain>
    </source>
</reference>
<feature type="domain" description="Polymerase/histidinol phosphatase N-terminal" evidence="1">
    <location>
        <begin position="13"/>
        <end position="72"/>
    </location>
</feature>
<accession>A0A0C7NZT9</accession>
<proteinExistence type="predicted"/>
<protein>
    <recommendedName>
        <fullName evidence="1">Polymerase/histidinol phosphatase N-terminal domain-containing protein</fullName>
    </recommendedName>
</protein>
<dbReference type="STRING" id="1006576.DTL3_1507"/>
<keyword evidence="3" id="KW-1185">Reference proteome</keyword>
<evidence type="ECO:0000313" key="2">
    <source>
        <dbReference type="EMBL" id="CEP78798.1"/>
    </source>
</evidence>
<dbReference type="OrthoDB" id="9801679at2"/>
<name>A0A0C7NZT9_DEFTU</name>
<evidence type="ECO:0000313" key="3">
    <source>
        <dbReference type="Proteomes" id="UP000032809"/>
    </source>
</evidence>
<dbReference type="GO" id="GO:0004534">
    <property type="term" value="F:5'-3' RNA exonuclease activity"/>
    <property type="evidence" value="ECO:0007669"/>
    <property type="project" value="TreeGrafter"/>
</dbReference>
<dbReference type="SMART" id="SM00481">
    <property type="entry name" value="POLIIIAc"/>
    <property type="match status" value="1"/>
</dbReference>
<sequence length="290" mass="33525">MKLFNEENKWYKGNLHTHTHLSDGLLTPDEAVLIYKNEHYDFISITDHRRASKSEQHNDFLVLSGIELDVNDYVSRRAFHIVGIGFEGNIEYQEGLTAQDLIDMITQRKGLAILAHPSWSLLTHEDALKLHDYHGIEIFNTISETKSNRGSSVEYIDTVASKGLIKLIFAVDDTHQYSEDLFGGYIMVNSPNLDRTNIIQNIKNGNFYASQGPIIRQIILEDNEIFVETSPVVRISFMSDDFYNEKRVVKKRGKYLTSASYKFSERDNWIRIECMDYKGRKAWSQYIIPS</sequence>
<dbReference type="InterPro" id="IPR003141">
    <property type="entry name" value="Pol/His_phosphatase_N"/>
</dbReference>
<dbReference type="HOGENOM" id="CLU_072517_0_0_0"/>
<dbReference type="Gene3D" id="3.20.20.140">
    <property type="entry name" value="Metal-dependent hydrolases"/>
    <property type="match status" value="1"/>
</dbReference>
<evidence type="ECO:0000259" key="1">
    <source>
        <dbReference type="SMART" id="SM00481"/>
    </source>
</evidence>
<dbReference type="Proteomes" id="UP000032809">
    <property type="component" value="Chromosome I"/>
</dbReference>
<dbReference type="PANTHER" id="PTHR42924">
    <property type="entry name" value="EXONUCLEASE"/>
    <property type="match status" value="1"/>
</dbReference>
<dbReference type="GO" id="GO:0035312">
    <property type="term" value="F:5'-3' DNA exonuclease activity"/>
    <property type="evidence" value="ECO:0007669"/>
    <property type="project" value="TreeGrafter"/>
</dbReference>
<dbReference type="AlphaFoldDB" id="A0A0C7NZT9"/>